<dbReference type="EMBL" id="RJKE01000001">
    <property type="protein sequence ID" value="ROO91170.1"/>
    <property type="molecule type" value="Genomic_DNA"/>
</dbReference>
<feature type="compositionally biased region" description="Basic and acidic residues" evidence="4">
    <location>
        <begin position="476"/>
        <end position="498"/>
    </location>
</feature>
<organism evidence="7 8">
    <name type="scientific">Actinocorallia herbida</name>
    <dbReference type="NCBI Taxonomy" id="58109"/>
    <lineage>
        <taxon>Bacteria</taxon>
        <taxon>Bacillati</taxon>
        <taxon>Actinomycetota</taxon>
        <taxon>Actinomycetes</taxon>
        <taxon>Streptosporangiales</taxon>
        <taxon>Thermomonosporaceae</taxon>
        <taxon>Actinocorallia</taxon>
    </lineage>
</organism>
<protein>
    <submittedName>
        <fullName evidence="7">Alpha/beta hydrolase family protein</fullName>
    </submittedName>
</protein>
<dbReference type="InterPro" id="IPR051601">
    <property type="entry name" value="Serine_prot/Carboxylest_S33"/>
</dbReference>
<dbReference type="PANTHER" id="PTHR43248">
    <property type="entry name" value="2-SUCCINYL-6-HYDROXY-2,4-CYCLOHEXADIENE-1-CARBOXYLATE SYNTHASE"/>
    <property type="match status" value="1"/>
</dbReference>
<evidence type="ECO:0000256" key="3">
    <source>
        <dbReference type="ARBA" id="ARBA00022801"/>
    </source>
</evidence>
<dbReference type="InterPro" id="IPR013595">
    <property type="entry name" value="Pept_S33_TAP-like_C"/>
</dbReference>
<evidence type="ECO:0000256" key="4">
    <source>
        <dbReference type="SAM" id="MobiDB-lite"/>
    </source>
</evidence>
<evidence type="ECO:0000256" key="2">
    <source>
        <dbReference type="ARBA" id="ARBA00022729"/>
    </source>
</evidence>
<reference evidence="7 8" key="1">
    <citation type="submission" date="2018-11" db="EMBL/GenBank/DDBJ databases">
        <title>Sequencing the genomes of 1000 actinobacteria strains.</title>
        <authorList>
            <person name="Klenk H.-P."/>
        </authorList>
    </citation>
    <scope>NUCLEOTIDE SEQUENCE [LARGE SCALE GENOMIC DNA]</scope>
    <source>
        <strain evidence="7 8">DSM 44254</strain>
    </source>
</reference>
<dbReference type="Pfam" id="PF08386">
    <property type="entry name" value="Abhydrolase_4"/>
    <property type="match status" value="1"/>
</dbReference>
<accession>A0A3N1DCD1</accession>
<evidence type="ECO:0000313" key="7">
    <source>
        <dbReference type="EMBL" id="ROO91170.1"/>
    </source>
</evidence>
<dbReference type="PANTHER" id="PTHR43248:SF29">
    <property type="entry name" value="TRIPEPTIDYL AMINOPEPTIDASE"/>
    <property type="match status" value="1"/>
</dbReference>
<feature type="domain" description="Peptidase S33 tripeptidyl aminopeptidase-like C-terminal" evidence="6">
    <location>
        <begin position="374"/>
        <end position="476"/>
    </location>
</feature>
<keyword evidence="8" id="KW-1185">Reference proteome</keyword>
<evidence type="ECO:0000256" key="1">
    <source>
        <dbReference type="ARBA" id="ARBA00010088"/>
    </source>
</evidence>
<evidence type="ECO:0000256" key="5">
    <source>
        <dbReference type="SAM" id="SignalP"/>
    </source>
</evidence>
<feature type="region of interest" description="Disordered" evidence="4">
    <location>
        <begin position="476"/>
        <end position="515"/>
    </location>
</feature>
<evidence type="ECO:0000259" key="6">
    <source>
        <dbReference type="Pfam" id="PF08386"/>
    </source>
</evidence>
<dbReference type="Proteomes" id="UP000272400">
    <property type="component" value="Unassembled WGS sequence"/>
</dbReference>
<proteinExistence type="inferred from homology"/>
<evidence type="ECO:0000313" key="8">
    <source>
        <dbReference type="Proteomes" id="UP000272400"/>
    </source>
</evidence>
<dbReference type="AlphaFoldDB" id="A0A3N1DCD1"/>
<gene>
    <name evidence="7" type="ORF">EDD29_8917</name>
</gene>
<dbReference type="InterPro" id="IPR029058">
    <property type="entry name" value="AB_hydrolase_fold"/>
</dbReference>
<dbReference type="RefSeq" id="WP_123670024.1">
    <property type="nucleotide sequence ID" value="NZ_RJKE01000001.1"/>
</dbReference>
<comment type="caution">
    <text evidence="7">The sequence shown here is derived from an EMBL/GenBank/DDBJ whole genome shotgun (WGS) entry which is preliminary data.</text>
</comment>
<comment type="similarity">
    <text evidence="1">Belongs to the peptidase S33 family.</text>
</comment>
<name>A0A3N1DCD1_9ACTN</name>
<sequence>MGVRVWLALAGLAIAWIPAFAPPPADPLRDFYSQRPLWTPCAHDPSFSCARVKVPVDYADPAGPSLALALNRLPAADSTRRIGSLVTNPGGPGSSGLAFTFRARSFFSDDLRARYDIVGMDPRGVGESDPVSCAATTAMDQAESTGDYARAFAMSCAATAGGRIGHVRTPDVARDLEVVRHVLGENSLNYYGASYGTVLGQFYAHLFPRSVGRMALDSVADPTGWPGDPSAQAVGFETAFGVMVATCVEQGGCPLGADRNDILSRVGRMVARVDRRPLRTASGSTPVTSRELLRVIELATYREASWPKVAEALAKALRGDGSALRALTTEQAEPGGRADTVPAGYHAVLCPHLRPEERTAQAAARAGDEAMTVAPLFGRQVESQWLACVDWPVPSLPEAGRALTALGAPPILLVHNSHDAATPVHWARALHGRLDGSALVVNESGGHGFYPMGDCTRGVVDTFLLSGALPGGGTACRDRAHDDEYPADQAERAGRTGRDTASAAPGRSRPLSGSH</sequence>
<dbReference type="GO" id="GO:0016787">
    <property type="term" value="F:hydrolase activity"/>
    <property type="evidence" value="ECO:0007669"/>
    <property type="project" value="UniProtKB-KW"/>
</dbReference>
<feature type="chain" id="PRO_5039695099" evidence="5">
    <location>
        <begin position="22"/>
        <end position="515"/>
    </location>
</feature>
<keyword evidence="2 5" id="KW-0732">Signal</keyword>
<dbReference type="Gene3D" id="3.40.50.1820">
    <property type="entry name" value="alpha/beta hydrolase"/>
    <property type="match status" value="1"/>
</dbReference>
<feature type="signal peptide" evidence="5">
    <location>
        <begin position="1"/>
        <end position="21"/>
    </location>
</feature>
<dbReference type="SUPFAM" id="SSF53474">
    <property type="entry name" value="alpha/beta-Hydrolases"/>
    <property type="match status" value="1"/>
</dbReference>
<keyword evidence="3 7" id="KW-0378">Hydrolase</keyword>
<dbReference type="OrthoDB" id="3930934at2"/>